<protein>
    <recommendedName>
        <fullName evidence="2">eCIS core domain-containing protein</fullName>
    </recommendedName>
</protein>
<feature type="compositionally biased region" description="Pro residues" evidence="1">
    <location>
        <begin position="1213"/>
        <end position="1223"/>
    </location>
</feature>
<comment type="caution">
    <text evidence="3">The sequence shown here is derived from an EMBL/GenBank/DDBJ whole genome shotgun (WGS) entry which is preliminary data.</text>
</comment>
<feature type="compositionally biased region" description="Low complexity" evidence="1">
    <location>
        <begin position="571"/>
        <end position="585"/>
    </location>
</feature>
<feature type="compositionally biased region" description="Polar residues" evidence="1">
    <location>
        <begin position="844"/>
        <end position="858"/>
    </location>
</feature>
<feature type="region of interest" description="Disordered" evidence="1">
    <location>
        <begin position="393"/>
        <end position="423"/>
    </location>
</feature>
<proteinExistence type="predicted"/>
<feature type="region of interest" description="Disordered" evidence="1">
    <location>
        <begin position="1179"/>
        <end position="1230"/>
    </location>
</feature>
<feature type="compositionally biased region" description="Low complexity" evidence="1">
    <location>
        <begin position="1540"/>
        <end position="1562"/>
    </location>
</feature>
<reference evidence="4" key="1">
    <citation type="journal article" date="2019" name="Int. J. Syst. Evol. Microbiol.">
        <title>The Global Catalogue of Microorganisms (GCM) 10K type strain sequencing project: providing services to taxonomists for standard genome sequencing and annotation.</title>
        <authorList>
            <consortium name="The Broad Institute Genomics Platform"/>
            <consortium name="The Broad Institute Genome Sequencing Center for Infectious Disease"/>
            <person name="Wu L."/>
            <person name="Ma J."/>
        </authorList>
    </citation>
    <scope>NUCLEOTIDE SEQUENCE [LARGE SCALE GENOMIC DNA]</scope>
    <source>
        <strain evidence="4">JCM 19173</strain>
    </source>
</reference>
<feature type="region of interest" description="Disordered" evidence="1">
    <location>
        <begin position="999"/>
        <end position="1020"/>
    </location>
</feature>
<evidence type="ECO:0000313" key="4">
    <source>
        <dbReference type="Proteomes" id="UP000604341"/>
    </source>
</evidence>
<feature type="compositionally biased region" description="Polar residues" evidence="1">
    <location>
        <begin position="654"/>
        <end position="682"/>
    </location>
</feature>
<accession>A0ABQ2FKX4</accession>
<feature type="compositionally biased region" description="Pro residues" evidence="1">
    <location>
        <begin position="1526"/>
        <end position="1539"/>
    </location>
</feature>
<evidence type="ECO:0000259" key="2">
    <source>
        <dbReference type="Pfam" id="PF13699"/>
    </source>
</evidence>
<keyword evidence="4" id="KW-1185">Reference proteome</keyword>
<feature type="compositionally biased region" description="Basic and acidic residues" evidence="1">
    <location>
        <begin position="361"/>
        <end position="378"/>
    </location>
</feature>
<feature type="domain" description="eCIS core" evidence="2">
    <location>
        <begin position="1382"/>
        <end position="1450"/>
    </location>
</feature>
<dbReference type="Proteomes" id="UP000604341">
    <property type="component" value="Unassembled WGS sequence"/>
</dbReference>
<feature type="region of interest" description="Disordered" evidence="1">
    <location>
        <begin position="67"/>
        <end position="118"/>
    </location>
</feature>
<organism evidence="3 4">
    <name type="scientific">Deinococcus radiotolerans</name>
    <dbReference type="NCBI Taxonomy" id="1309407"/>
    <lineage>
        <taxon>Bacteria</taxon>
        <taxon>Thermotogati</taxon>
        <taxon>Deinococcota</taxon>
        <taxon>Deinococci</taxon>
        <taxon>Deinococcales</taxon>
        <taxon>Deinococcaceae</taxon>
        <taxon>Deinococcus</taxon>
    </lineage>
</organism>
<feature type="region of interest" description="Disordered" evidence="1">
    <location>
        <begin position="1260"/>
        <end position="1283"/>
    </location>
</feature>
<evidence type="ECO:0000313" key="3">
    <source>
        <dbReference type="EMBL" id="GGK99792.1"/>
    </source>
</evidence>
<feature type="compositionally biased region" description="Low complexity" evidence="1">
    <location>
        <begin position="1514"/>
        <end position="1525"/>
    </location>
</feature>
<dbReference type="EMBL" id="BMPE01000003">
    <property type="protein sequence ID" value="GGK99792.1"/>
    <property type="molecule type" value="Genomic_DNA"/>
</dbReference>
<dbReference type="Pfam" id="PF13699">
    <property type="entry name" value="eCIS_core"/>
    <property type="match status" value="1"/>
</dbReference>
<feature type="compositionally biased region" description="Basic and acidic residues" evidence="1">
    <location>
        <begin position="684"/>
        <end position="693"/>
    </location>
</feature>
<feature type="compositionally biased region" description="Basic and acidic residues" evidence="1">
    <location>
        <begin position="238"/>
        <end position="269"/>
    </location>
</feature>
<feature type="compositionally biased region" description="Polar residues" evidence="1">
    <location>
        <begin position="1295"/>
        <end position="1306"/>
    </location>
</feature>
<feature type="compositionally biased region" description="Low complexity" evidence="1">
    <location>
        <begin position="307"/>
        <end position="325"/>
    </location>
</feature>
<feature type="compositionally biased region" description="Low complexity" evidence="1">
    <location>
        <begin position="804"/>
        <end position="813"/>
    </location>
</feature>
<feature type="region of interest" description="Disordered" evidence="1">
    <location>
        <begin position="1295"/>
        <end position="1332"/>
    </location>
</feature>
<evidence type="ECO:0000256" key="1">
    <source>
        <dbReference type="SAM" id="MobiDB-lite"/>
    </source>
</evidence>
<feature type="compositionally biased region" description="Pro residues" evidence="1">
    <location>
        <begin position="1486"/>
        <end position="1502"/>
    </location>
</feature>
<feature type="region of interest" description="Disordered" evidence="1">
    <location>
        <begin position="447"/>
        <end position="709"/>
    </location>
</feature>
<feature type="region of interest" description="Disordered" evidence="1">
    <location>
        <begin position="1482"/>
        <end position="1580"/>
    </location>
</feature>
<feature type="region of interest" description="Disordered" evidence="1">
    <location>
        <begin position="900"/>
        <end position="919"/>
    </location>
</feature>
<feature type="compositionally biased region" description="Basic and acidic residues" evidence="1">
    <location>
        <begin position="287"/>
        <end position="297"/>
    </location>
</feature>
<feature type="compositionally biased region" description="Pro residues" evidence="1">
    <location>
        <begin position="106"/>
        <end position="115"/>
    </location>
</feature>
<feature type="compositionally biased region" description="Pro residues" evidence="1">
    <location>
        <begin position="827"/>
        <end position="837"/>
    </location>
</feature>
<name>A0ABQ2FKX4_9DEIO</name>
<feature type="region of interest" description="Disordered" evidence="1">
    <location>
        <begin position="735"/>
        <end position="872"/>
    </location>
</feature>
<feature type="compositionally biased region" description="Polar residues" evidence="1">
    <location>
        <begin position="531"/>
        <end position="564"/>
    </location>
</feature>
<feature type="compositionally biased region" description="Polar residues" evidence="1">
    <location>
        <begin position="604"/>
        <end position="613"/>
    </location>
</feature>
<feature type="region of interest" description="Disordered" evidence="1">
    <location>
        <begin position="1047"/>
        <end position="1077"/>
    </location>
</feature>
<feature type="compositionally biased region" description="Basic and acidic residues" evidence="1">
    <location>
        <begin position="457"/>
        <end position="468"/>
    </location>
</feature>
<dbReference type="InterPro" id="IPR025295">
    <property type="entry name" value="eCIS_core_dom"/>
</dbReference>
<gene>
    <name evidence="3" type="ORF">GCM10010844_17670</name>
</gene>
<feature type="region of interest" description="Disordered" evidence="1">
    <location>
        <begin position="143"/>
        <end position="378"/>
    </location>
</feature>
<sequence>MNSIDERLARLKHATRMAITRQDPLPTFWGPVPLGVTPALVQPLPPAPLAARVRRVPARLIALPHAPQATLPPGWTAPAQEPDWTEPLADPTPSPAAPQRTAPAPRFAPSPPDPTPVWTEEATPYAPAELQADPFGDRAALLAAGLSETPPASFAPVPTGPVQEQTPPVMEARPLRAASFREALALNTEPDFTPARDSAAVTPRTAPQQEAPRAADLTPPQADPQVAALPNPGVPHTAHVDSPADRPARPPGKGAERPEPTHTPREDVTARPSEADLEVAPPSRPSVAREARADTPADRPASPVQLEAARPATTPAPTEEVAARPQVNEAPMSATPAPEVRPVVQDLPTADPQASAPLPDLHPDPAKAQTDREQQDRERRELEVLLRGGNNDITVRLPRRPRPVPLRAPAPAAEPEEVKAAPPIPADVSQNILARLNRFAELEAAGETEASVIPFRQLEDWQDHHPERNVGAPDLPVAPAPRAEAAPTHGTGAGPRVKARSRGQGREPQATPRTPSTEQDEDPERGLTAAPSGQTQQEQEQPDSDQVQSALASPAQPSTAQQTALPLPDGTAPATSPTPATESAPGLSPAPSRLPGQVTPLAQPVSSVNTNPAKSPGTDGPAVAAPTAPVSETDLPADPWLNAVTAAIPAAPGPTSQHDQPQGSQEDQRVVTTDLTNLTSLPESYKRAEDRGVKAAVTPQLSPDRTPRKAARIVTAPTEPDGSPLAALPHELAAPLTRDTNSTEQPSRLMGQVPALHPLPQDVGTERAVPVHSPVPPRLPDPTGFLTDPSARQAAPVSTSWEAPSPLLNSPSPAGIDVQAGAVPAQSPVPPRLPDPPGFLTDPSARQATPVSTSQQEPSLLLDSPTPAGIDVQPEINSLELTSQFSPTPSQSALTWERDATAPAPQAPSIARPVQSAAPIRVVRNDQPSLTVPSPMEQAATLPALTQAPGSTDRTGQPIRARVLQTGRTSSAGLDVNVTMPEAQGQTVRPIVDGRDLEERTTQVPPEQVTARPAQSDQVAAQEQIEPPIGTARPGFIPTVRRAAFRDHGDSPESTPQTGRAWAETHPAAPSTSAVWPVPPSPLPHRPALASSDMPAEDAAVFVQAPAPWPVARPTSALLRPSLTPVTTESWLPLHAPPMSPLLTPPVGTQVGRHTAMPVPLPTVQPVQGLPVVPASVQRTAGSAPAAPWSHQPDPPVASDPGLSQVAPNAYLPAPPTTPPEGILPPLATASRPEPIQVPAAVPPDMAQETAMNAFWPTNPATPGPAESVAPFAETPGRAAPDRELDTPAVYSLQRQNPEVTATPRTLPQLPQRADRPPVGPRTAPGTPTPVMPLPRPGVQRSPAAVPAVPLSTPPGVDGVLSALAHAAHRDGHGTPLAPGELAALRDVLGTSVADVRVIRRPEVAPALRAARADGLTLGDTVFLPHDLPLDRPAGLALAAHEFTHARRARDPLFVPSALTHAAPQAADEEAVALATEHAAFEHTPDPAPPRRAPGLPAPWEPLPTWSGEPSLSSGPRPGAARLPAAPAPRPSSPPPGPGAVPWHAAAADRPAPAPPAKAASRPPEDQAVGRRAPQTAAVDLDQMARDVYARLREQLSQEMRRLN</sequence>